<dbReference type="GO" id="GO:0006085">
    <property type="term" value="P:acetyl-CoA biosynthetic process"/>
    <property type="evidence" value="ECO:0007669"/>
    <property type="project" value="TreeGrafter"/>
</dbReference>
<accession>A0AAT9H989</accession>
<dbReference type="GO" id="GO:0003987">
    <property type="term" value="F:acetate-CoA ligase activity"/>
    <property type="evidence" value="ECO:0007669"/>
    <property type="project" value="TreeGrafter"/>
</dbReference>
<dbReference type="PROSITE" id="PS00455">
    <property type="entry name" value="AMP_BINDING"/>
    <property type="match status" value="1"/>
</dbReference>
<dbReference type="Gene3D" id="3.40.50.12780">
    <property type="entry name" value="N-terminal domain of ligase-like"/>
    <property type="match status" value="1"/>
</dbReference>
<protein>
    <recommendedName>
        <fullName evidence="2">AMP-dependent synthetase/ligase domain-containing protein</fullName>
    </recommendedName>
</protein>
<dbReference type="InterPro" id="IPR020845">
    <property type="entry name" value="AMP-binding_CS"/>
</dbReference>
<organism evidence="3">
    <name type="scientific">Streptomyces haneummycinicus</name>
    <dbReference type="NCBI Taxonomy" id="3074435"/>
    <lineage>
        <taxon>Bacteria</taxon>
        <taxon>Bacillati</taxon>
        <taxon>Actinomycetota</taxon>
        <taxon>Actinomycetes</taxon>
        <taxon>Kitasatosporales</taxon>
        <taxon>Streptomycetaceae</taxon>
        <taxon>Streptomyces</taxon>
    </lineage>
</organism>
<dbReference type="InterPro" id="IPR042099">
    <property type="entry name" value="ANL_N_sf"/>
</dbReference>
<dbReference type="InterPro" id="IPR000873">
    <property type="entry name" value="AMP-dep_synth/lig_dom"/>
</dbReference>
<dbReference type="GO" id="GO:0005829">
    <property type="term" value="C:cytosol"/>
    <property type="evidence" value="ECO:0007669"/>
    <property type="project" value="TreeGrafter"/>
</dbReference>
<keyword evidence="1" id="KW-0007">Acetylation</keyword>
<evidence type="ECO:0000256" key="1">
    <source>
        <dbReference type="ARBA" id="ARBA00022990"/>
    </source>
</evidence>
<dbReference type="EMBL" id="AP035768">
    <property type="protein sequence ID" value="BFO13980.1"/>
    <property type="molecule type" value="Genomic_DNA"/>
</dbReference>
<reference evidence="3" key="2">
    <citation type="submission" date="2024-07" db="EMBL/GenBank/DDBJ databases">
        <title>Streptomyces haneummycinica sp. nov., a new antibiotic-producing actinobacterium isolated from marine sediment.</title>
        <authorList>
            <person name="Uemura M."/>
            <person name="Hamada M."/>
            <person name="Hirano S."/>
            <person name="Kobayashi K."/>
            <person name="Ohshiro T."/>
            <person name="Kobayashi T."/>
            <person name="Terahara T."/>
        </authorList>
    </citation>
    <scope>NUCLEOTIDE SEQUENCE</scope>
    <source>
        <strain evidence="3">KM77-8</strain>
    </source>
</reference>
<sequence>MDRHVEAGHGDRVAIHFEGEPGDSRAITYAQLKDEVSQAANALLELGVQKGDRVAVYMPMIPETAIAMLACARIGAAHSVVFGGFSADALATRIQDADARVVITADGGYRRGKPSALKPAVDEAVAKAGTVEHVLVVRRTGQDVAWTEGRDVWWHDLVAGQSAEHTPEAFGAEHPLFILYTSGTTGKPKGILHTSGGYLTQTAYTHWSVFDLKPETDVYWCTADVGWVTGHSYIVYGPLANGATQVMYEGTPDTPHQGRFWEIVQKYGVTILYTAPTAIRTFMKWGDDIPAKFDLSSLRVLGSVGEPINPEAWIWYRKNIGGDRTPWWTPGGRPRPAAS</sequence>
<dbReference type="AlphaFoldDB" id="A0AAT9H989"/>
<dbReference type="PANTHER" id="PTHR24095:SF14">
    <property type="entry name" value="ACETYL-COENZYME A SYNTHETASE 1"/>
    <property type="match status" value="1"/>
</dbReference>
<dbReference type="SUPFAM" id="SSF56801">
    <property type="entry name" value="Acetyl-CoA synthetase-like"/>
    <property type="match status" value="1"/>
</dbReference>
<gene>
    <name evidence="3" type="ORF">SHKM778_03680</name>
</gene>
<evidence type="ECO:0000259" key="2">
    <source>
        <dbReference type="Pfam" id="PF00501"/>
    </source>
</evidence>
<feature type="domain" description="AMP-dependent synthetase/ligase" evidence="2">
    <location>
        <begin position="7"/>
        <end position="322"/>
    </location>
</feature>
<evidence type="ECO:0000313" key="3">
    <source>
        <dbReference type="EMBL" id="BFO13980.1"/>
    </source>
</evidence>
<proteinExistence type="predicted"/>
<dbReference type="PANTHER" id="PTHR24095">
    <property type="entry name" value="ACETYL-COENZYME A SYNTHETASE"/>
    <property type="match status" value="1"/>
</dbReference>
<name>A0AAT9H989_9ACTN</name>
<dbReference type="Pfam" id="PF00501">
    <property type="entry name" value="AMP-binding"/>
    <property type="match status" value="1"/>
</dbReference>
<reference evidence="3" key="1">
    <citation type="submission" date="2024-06" db="EMBL/GenBank/DDBJ databases">
        <authorList>
            <consortium name="consrtm"/>
            <person name="Uemura M."/>
            <person name="Terahara T."/>
        </authorList>
    </citation>
    <scope>NUCLEOTIDE SEQUENCE</scope>
    <source>
        <strain evidence="3">KM77-8</strain>
    </source>
</reference>